<gene>
    <name evidence="2" type="ORF">FHQ07_13930</name>
</gene>
<keyword evidence="1" id="KW-0812">Transmembrane</keyword>
<evidence type="ECO:0000313" key="2">
    <source>
        <dbReference type="EMBL" id="QDA58325.1"/>
    </source>
</evidence>
<feature type="transmembrane region" description="Helical" evidence="1">
    <location>
        <begin position="12"/>
        <end position="31"/>
    </location>
</feature>
<dbReference type="AlphaFoldDB" id="A0A5B7ZUJ8"/>
<dbReference type="Proteomes" id="UP000308149">
    <property type="component" value="Chromosome"/>
</dbReference>
<protein>
    <submittedName>
        <fullName evidence="2">Uncharacterized protein</fullName>
    </submittedName>
</protein>
<reference evidence="2 3" key="1">
    <citation type="submission" date="2019-06" db="EMBL/GenBank/DDBJ databases">
        <title>Thermomonas aquatica sp. nov., isolated from an industrial wastewater treatment plant.</title>
        <authorList>
            <person name="Jeon J.H."/>
            <person name="Park D.-S."/>
        </authorList>
    </citation>
    <scope>NUCLEOTIDE SEQUENCE [LARGE SCALE GENOMIC DNA]</scope>
    <source>
        <strain evidence="2 3">SY21</strain>
    </source>
</reference>
<dbReference type="EMBL" id="CP040871">
    <property type="protein sequence ID" value="QDA58325.1"/>
    <property type="molecule type" value="Genomic_DNA"/>
</dbReference>
<accession>A0A5B7ZUJ8</accession>
<evidence type="ECO:0000256" key="1">
    <source>
        <dbReference type="SAM" id="Phobius"/>
    </source>
</evidence>
<dbReference type="OrthoDB" id="6388784at2"/>
<sequence>MRRLTQSLKEQNWTAIAIEFVLLVLGVFLGIQVGNWNQERELRAKADTFSARLREDLRRELWFERALIEYSRQVRRNAELTLAALYGREPSTDEQFLVSAYRATQYMYANQHRATFDELVSTGSMDLITDSALRGIANATFMNPLIDKIRDRSIDSEYRKLFRESVSFEVQNALTARCGDRPPRAYDYAALAHMLDYPCTLGLPEAAIRDAAAALRAQPRLVPALQLRHADIGTAISDLSLDMDRKARAR</sequence>
<name>A0A5B7ZUJ8_9GAMM</name>
<evidence type="ECO:0000313" key="3">
    <source>
        <dbReference type="Proteomes" id="UP000308149"/>
    </source>
</evidence>
<keyword evidence="1" id="KW-1133">Transmembrane helix</keyword>
<organism evidence="2 3">
    <name type="scientific">Thermomonas aquatica</name>
    <dbReference type="NCBI Taxonomy" id="2202149"/>
    <lineage>
        <taxon>Bacteria</taxon>
        <taxon>Pseudomonadati</taxon>
        <taxon>Pseudomonadota</taxon>
        <taxon>Gammaproteobacteria</taxon>
        <taxon>Lysobacterales</taxon>
        <taxon>Lysobacteraceae</taxon>
        <taxon>Thermomonas</taxon>
    </lineage>
</organism>
<keyword evidence="3" id="KW-1185">Reference proteome</keyword>
<dbReference type="RefSeq" id="WP_139717670.1">
    <property type="nucleotide sequence ID" value="NZ_CP040871.1"/>
</dbReference>
<keyword evidence="1" id="KW-0472">Membrane</keyword>
<proteinExistence type="predicted"/>
<dbReference type="KEGG" id="thes:FHQ07_13930"/>